<protein>
    <recommendedName>
        <fullName evidence="5">Lipoprotein</fullName>
    </recommendedName>
</protein>
<dbReference type="Proteomes" id="UP001202402">
    <property type="component" value="Unassembled WGS sequence"/>
</dbReference>
<dbReference type="PROSITE" id="PS51257">
    <property type="entry name" value="PROKAR_LIPOPROTEIN"/>
    <property type="match status" value="1"/>
</dbReference>
<feature type="signal peptide" evidence="2">
    <location>
        <begin position="1"/>
        <end position="19"/>
    </location>
</feature>
<feature type="region of interest" description="Disordered" evidence="1">
    <location>
        <begin position="26"/>
        <end position="46"/>
    </location>
</feature>
<gene>
    <name evidence="3" type="ORF">LQE99_13840</name>
</gene>
<dbReference type="EMBL" id="JAKVPQ010000011">
    <property type="protein sequence ID" value="MCH4286203.1"/>
    <property type="molecule type" value="Genomic_DNA"/>
</dbReference>
<evidence type="ECO:0000313" key="4">
    <source>
        <dbReference type="Proteomes" id="UP001202402"/>
    </source>
</evidence>
<evidence type="ECO:0008006" key="5">
    <source>
        <dbReference type="Google" id="ProtNLM"/>
    </source>
</evidence>
<keyword evidence="2" id="KW-0732">Signal</keyword>
<feature type="region of interest" description="Disordered" evidence="1">
    <location>
        <begin position="157"/>
        <end position="190"/>
    </location>
</feature>
<evidence type="ECO:0000256" key="2">
    <source>
        <dbReference type="SAM" id="SignalP"/>
    </source>
</evidence>
<reference evidence="3 4" key="1">
    <citation type="submission" date="2022-02" db="EMBL/GenBank/DDBJ databases">
        <title>Genome of Erysipelotrichaceae sp. nov. NSJ-176 isolated from human feces.</title>
        <authorList>
            <person name="Abdugheni R."/>
        </authorList>
    </citation>
    <scope>NUCLEOTIDE SEQUENCE [LARGE SCALE GENOMIC DNA]</scope>
    <source>
        <strain evidence="3 4">NSJ-176</strain>
    </source>
</reference>
<keyword evidence="4" id="KW-1185">Reference proteome</keyword>
<comment type="caution">
    <text evidence="3">The sequence shown here is derived from an EMBL/GenBank/DDBJ whole genome shotgun (WGS) entry which is preliminary data.</text>
</comment>
<evidence type="ECO:0000256" key="1">
    <source>
        <dbReference type="SAM" id="MobiDB-lite"/>
    </source>
</evidence>
<feature type="compositionally biased region" description="Low complexity" evidence="1">
    <location>
        <begin position="160"/>
        <end position="179"/>
    </location>
</feature>
<organism evidence="3 4">
    <name type="scientific">Amedibacillus hominis</name>
    <dbReference type="NCBI Taxonomy" id="2897776"/>
    <lineage>
        <taxon>Bacteria</taxon>
        <taxon>Bacillati</taxon>
        <taxon>Bacillota</taxon>
        <taxon>Erysipelotrichia</taxon>
        <taxon>Erysipelotrichales</taxon>
        <taxon>Erysipelotrichaceae</taxon>
        <taxon>Amedibacillus</taxon>
    </lineage>
</organism>
<proteinExistence type="predicted"/>
<evidence type="ECO:0000313" key="3">
    <source>
        <dbReference type="EMBL" id="MCH4286203.1"/>
    </source>
</evidence>
<feature type="chain" id="PRO_5045051346" description="Lipoprotein" evidence="2">
    <location>
        <begin position="20"/>
        <end position="190"/>
    </location>
</feature>
<sequence length="190" mass="21391">MKKQYKVMACTLALCSMLAACSTKDDKKDNNKVENKVENKANTAKKDTEDSIDNMMSYFKEKGVAYDQSENIDQMDFAAYEGRSFMANNNRVYLYRVKSEDENMKKILKEAADKGKVKVNINNKESEYNAKVNGDYLLLYETNADISDVLGAFPGYRAGTTTTTTSTDESDQSNDQSNTKDSTENQTDTE</sequence>
<name>A0ABS9R957_9FIRM</name>
<dbReference type="RefSeq" id="WP_117453207.1">
    <property type="nucleotide sequence ID" value="NZ_JAKVPQ010000011.1"/>
</dbReference>
<accession>A0ABS9R957</accession>